<accession>A0A255ZJA5</accession>
<evidence type="ECO:0000313" key="2">
    <source>
        <dbReference type="EMBL" id="OYQ41502.1"/>
    </source>
</evidence>
<evidence type="ECO:0000313" key="3">
    <source>
        <dbReference type="Proteomes" id="UP000216035"/>
    </source>
</evidence>
<gene>
    <name evidence="2" type="ORF">CHX27_13040</name>
</gene>
<name>A0A255ZJA5_9FLAO</name>
<organism evidence="2 3">
    <name type="scientific">Flavobacterium aurantiibacter</name>
    <dbReference type="NCBI Taxonomy" id="2023067"/>
    <lineage>
        <taxon>Bacteria</taxon>
        <taxon>Pseudomonadati</taxon>
        <taxon>Bacteroidota</taxon>
        <taxon>Flavobacteriia</taxon>
        <taxon>Flavobacteriales</taxon>
        <taxon>Flavobacteriaceae</taxon>
        <taxon>Flavobacterium</taxon>
    </lineage>
</organism>
<dbReference type="Proteomes" id="UP000216035">
    <property type="component" value="Unassembled WGS sequence"/>
</dbReference>
<dbReference type="PANTHER" id="PTHR37309:SF1">
    <property type="entry name" value="SLR0284 PROTEIN"/>
    <property type="match status" value="1"/>
</dbReference>
<evidence type="ECO:0000256" key="1">
    <source>
        <dbReference type="SAM" id="Phobius"/>
    </source>
</evidence>
<keyword evidence="3" id="KW-1185">Reference proteome</keyword>
<protein>
    <recommendedName>
        <fullName evidence="4">Phage holin family protein</fullName>
    </recommendedName>
</protein>
<keyword evidence="1" id="KW-0472">Membrane</keyword>
<keyword evidence="1" id="KW-1133">Transmembrane helix</keyword>
<reference evidence="2 3" key="1">
    <citation type="submission" date="2017-07" db="EMBL/GenBank/DDBJ databases">
        <title>Flavobacterium cyanobacteriorum sp. nov., isolated from cyanobacterial aggregates in a eutrophic lake.</title>
        <authorList>
            <person name="Cai H."/>
        </authorList>
    </citation>
    <scope>NUCLEOTIDE SEQUENCE [LARGE SCALE GENOMIC DNA]</scope>
    <source>
        <strain evidence="2 3">TH167</strain>
    </source>
</reference>
<comment type="caution">
    <text evidence="2">The sequence shown here is derived from an EMBL/GenBank/DDBJ whole genome shotgun (WGS) entry which is preliminary data.</text>
</comment>
<sequence>MKFIIKLVISAISVLLLSYLLPGVRVTDLQTALIVALVLSLLNMFVKPILLLVTLPITIFTLGIFLLFINTIILLICDVLVDGFTLNNFLAAFVFSLCLSFIQSLTSKLL</sequence>
<dbReference type="InterPro" id="IPR007165">
    <property type="entry name" value="Phage_holin_4_2"/>
</dbReference>
<dbReference type="OrthoDB" id="6402664at2"/>
<feature type="transmembrane region" description="Helical" evidence="1">
    <location>
        <begin position="60"/>
        <end position="81"/>
    </location>
</feature>
<dbReference type="Pfam" id="PF04020">
    <property type="entry name" value="Phage_holin_4_2"/>
    <property type="match status" value="1"/>
</dbReference>
<dbReference type="PANTHER" id="PTHR37309">
    <property type="entry name" value="SLR0284 PROTEIN"/>
    <property type="match status" value="1"/>
</dbReference>
<evidence type="ECO:0008006" key="4">
    <source>
        <dbReference type="Google" id="ProtNLM"/>
    </source>
</evidence>
<dbReference type="EMBL" id="NOXX01000219">
    <property type="protein sequence ID" value="OYQ41502.1"/>
    <property type="molecule type" value="Genomic_DNA"/>
</dbReference>
<feature type="transmembrane region" description="Helical" evidence="1">
    <location>
        <begin position="87"/>
        <end position="106"/>
    </location>
</feature>
<dbReference type="AlphaFoldDB" id="A0A255ZJA5"/>
<proteinExistence type="predicted"/>
<keyword evidence="1" id="KW-0812">Transmembrane</keyword>
<dbReference type="RefSeq" id="WP_094487200.1">
    <property type="nucleotide sequence ID" value="NZ_NOXX01000219.1"/>
</dbReference>